<name>A0AAE9ZE15_9PROT</name>
<accession>A0AAE9ZE15</accession>
<evidence type="ECO:0000313" key="1">
    <source>
        <dbReference type="EMBL" id="WDI31267.1"/>
    </source>
</evidence>
<dbReference type="CDD" id="cd08916">
    <property type="entry name" value="TrHb3_P"/>
    <property type="match status" value="1"/>
</dbReference>
<evidence type="ECO:0000313" key="2">
    <source>
        <dbReference type="Proteomes" id="UP001214043"/>
    </source>
</evidence>
<reference evidence="1" key="1">
    <citation type="submission" date="2023-02" db="EMBL/GenBank/DDBJ databases">
        <title>Genome sequence of Hyphococcus flavus.</title>
        <authorList>
            <person name="Rong J.-C."/>
            <person name="Zhao Q."/>
            <person name="Yi M."/>
            <person name="Wu J.-Y."/>
        </authorList>
    </citation>
    <scope>NUCLEOTIDE SEQUENCE</scope>
    <source>
        <strain evidence="1">MCCC 1K03223</strain>
    </source>
</reference>
<dbReference type="RefSeq" id="WP_274493117.1">
    <property type="nucleotide sequence ID" value="NZ_CP118166.1"/>
</dbReference>
<dbReference type="InterPro" id="IPR012292">
    <property type="entry name" value="Globin/Proto"/>
</dbReference>
<proteinExistence type="predicted"/>
<dbReference type="GO" id="GO:0020037">
    <property type="term" value="F:heme binding"/>
    <property type="evidence" value="ECO:0007669"/>
    <property type="project" value="InterPro"/>
</dbReference>
<dbReference type="GO" id="GO:0019825">
    <property type="term" value="F:oxygen binding"/>
    <property type="evidence" value="ECO:0007669"/>
    <property type="project" value="InterPro"/>
</dbReference>
<dbReference type="KEGG" id="hfl:PUV54_15050"/>
<gene>
    <name evidence="1" type="ORF">PUV54_15050</name>
</gene>
<dbReference type="AlphaFoldDB" id="A0AAE9ZE15"/>
<keyword evidence="2" id="KW-1185">Reference proteome</keyword>
<organism evidence="1 2">
    <name type="scientific">Hyphococcus flavus</name>
    <dbReference type="NCBI Taxonomy" id="1866326"/>
    <lineage>
        <taxon>Bacteria</taxon>
        <taxon>Pseudomonadati</taxon>
        <taxon>Pseudomonadota</taxon>
        <taxon>Alphaproteobacteria</taxon>
        <taxon>Parvularculales</taxon>
        <taxon>Parvularculaceae</taxon>
        <taxon>Hyphococcus</taxon>
    </lineage>
</organism>
<dbReference type="SUPFAM" id="SSF46458">
    <property type="entry name" value="Globin-like"/>
    <property type="match status" value="1"/>
</dbReference>
<dbReference type="InterPro" id="IPR009050">
    <property type="entry name" value="Globin-like_sf"/>
</dbReference>
<sequence length="155" mass="17431">MTEFVNRTAEERRQEIQANAAGLGIDDAYISLLVDTFYERVRAHPLLGPIFEEKIGGNWGPHLARMKDFWASVAMNAGRYSGKPVPKHKALTRVQPWHFNIWLGLFRETLEETAPAPAAVPYFMERAERIAESLQLAMFGLPGLDAQKAQANKHG</sequence>
<dbReference type="EMBL" id="CP118166">
    <property type="protein sequence ID" value="WDI31267.1"/>
    <property type="molecule type" value="Genomic_DNA"/>
</dbReference>
<protein>
    <submittedName>
        <fullName evidence="1">Group III truncated hemoglobin</fullName>
    </submittedName>
</protein>
<dbReference type="Proteomes" id="UP001214043">
    <property type="component" value="Chromosome"/>
</dbReference>
<dbReference type="Gene3D" id="1.10.490.10">
    <property type="entry name" value="Globins"/>
    <property type="match status" value="1"/>
</dbReference>